<protein>
    <submittedName>
        <fullName evidence="2">CRISPR-associated endoribonuclease Cas6</fullName>
    </submittedName>
</protein>
<evidence type="ECO:0000313" key="3">
    <source>
        <dbReference type="Proteomes" id="UP000199611"/>
    </source>
</evidence>
<dbReference type="InterPro" id="IPR019267">
    <property type="entry name" value="CRISPR-assoc_Cas6_C"/>
</dbReference>
<dbReference type="AlphaFoldDB" id="A0A1I4TB62"/>
<dbReference type="STRING" id="39841.SAMN05660836_01321"/>
<name>A0A1I4TB62_9BACT</name>
<dbReference type="OrthoDB" id="9787241at2"/>
<feature type="domain" description="CRISPR-associated protein Cas6 C-terminal" evidence="1">
    <location>
        <begin position="193"/>
        <end position="315"/>
    </location>
</feature>
<reference evidence="2 3" key="1">
    <citation type="submission" date="2016-10" db="EMBL/GenBank/DDBJ databases">
        <authorList>
            <person name="de Groot N.N."/>
        </authorList>
    </citation>
    <scope>NUCLEOTIDE SEQUENCE [LARGE SCALE GENOMIC DNA]</scope>
    <source>
        <strain evidence="2 3">DSM 9990</strain>
    </source>
</reference>
<dbReference type="Gene3D" id="3.30.70.1900">
    <property type="match status" value="1"/>
</dbReference>
<gene>
    <name evidence="2" type="ORF">SAMN05660836_01321</name>
</gene>
<evidence type="ECO:0000259" key="1">
    <source>
        <dbReference type="Pfam" id="PF10040"/>
    </source>
</evidence>
<accession>A0A1I4TB62</accession>
<dbReference type="Pfam" id="PF10040">
    <property type="entry name" value="CRISPR_Cas6"/>
    <property type="match status" value="1"/>
</dbReference>
<evidence type="ECO:0000313" key="2">
    <source>
        <dbReference type="EMBL" id="SFM73895.1"/>
    </source>
</evidence>
<dbReference type="RefSeq" id="WP_093394427.1">
    <property type="nucleotide sequence ID" value="NZ_FOUU01000003.1"/>
</dbReference>
<keyword evidence="3" id="KW-1185">Reference proteome</keyword>
<dbReference type="Proteomes" id="UP000199611">
    <property type="component" value="Unassembled WGS sequence"/>
</dbReference>
<dbReference type="EMBL" id="FOUU01000003">
    <property type="protein sequence ID" value="SFM73895.1"/>
    <property type="molecule type" value="Genomic_DNA"/>
</dbReference>
<organism evidence="2 3">
    <name type="scientific">Thermodesulforhabdus norvegica</name>
    <dbReference type="NCBI Taxonomy" id="39841"/>
    <lineage>
        <taxon>Bacteria</taxon>
        <taxon>Pseudomonadati</taxon>
        <taxon>Thermodesulfobacteriota</taxon>
        <taxon>Syntrophobacteria</taxon>
        <taxon>Syntrophobacterales</taxon>
        <taxon>Thermodesulforhabdaceae</taxon>
        <taxon>Thermodesulforhabdus</taxon>
    </lineage>
</organism>
<sequence length="320" mass="36567">MSFDRFDLPFTILEVKCLARDRIELPPFQGSTLRGALGVALKRVCCTLRRQSCETCPLQVSCVYVYFFETPLLASGPDGARYRRAPHPFVFRVDVNREPLVIQPGETLTFGLTVMGRALNWLPYVAAAIEQMRRIGIGRGRGTFELVRISSVDPAGSVLEVIYEDGSLRFPERPLSLKSLKINDRSPSNRFSIHFVTPLRLRYRQKLVDKPDFHIIIGNLLQRVHLLCRIHGDAPDAYPEVEEMLTMARDVTIVDMRARWYDWQRYSHRQRQKMRLGGIIGSVTYEGDPTPFEPYLTAGSVLHIGKNTGFGLGRYTWEYA</sequence>
<proteinExistence type="predicted"/>